<dbReference type="RefSeq" id="WP_083087021.1">
    <property type="nucleotide sequence ID" value="NZ_AP022583.1"/>
</dbReference>
<reference evidence="2" key="3">
    <citation type="submission" date="2020-02" db="EMBL/GenBank/DDBJ databases">
        <authorList>
            <person name="Matsumoto Y."/>
            <person name="Motooka D."/>
            <person name="Nakamura S."/>
        </authorList>
    </citation>
    <scope>NUCLEOTIDE SEQUENCE</scope>
    <source>
        <strain evidence="2">JCM 16367</strain>
    </source>
</reference>
<reference evidence="2 5" key="2">
    <citation type="journal article" date="2019" name="Emerg. Microbes Infect.">
        <title>Comprehensive subspecies identification of 175 nontuberculous mycobacteria species based on 7547 genomic profiles.</title>
        <authorList>
            <person name="Matsumoto Y."/>
            <person name="Kinjo T."/>
            <person name="Motooka D."/>
            <person name="Nabeya D."/>
            <person name="Jung N."/>
            <person name="Uechi K."/>
            <person name="Horii T."/>
            <person name="Iida T."/>
            <person name="Fujita J."/>
            <person name="Nakamura S."/>
        </authorList>
    </citation>
    <scope>NUCLEOTIDE SEQUENCE [LARGE SCALE GENOMIC DNA]</scope>
    <source>
        <strain evidence="2 5">JCM 16367</strain>
    </source>
</reference>
<keyword evidence="4" id="KW-1185">Reference proteome</keyword>
<evidence type="ECO:0000313" key="5">
    <source>
        <dbReference type="Proteomes" id="UP000466894"/>
    </source>
</evidence>
<sequence>MRQHGAVRSAAGMAPFGHLGWGYRDRAEFLCRASEYITVGLRHKQRIAYAAEGTRETLYSELATMPAIREHLDSGLIEVLPSDEYYPYHPGTDVIDADRAVDKYLAAAEDAISNGYTGFRAVSDVTPVARTTDQRDALATLEYLVDQQMAVLPFSALCGYDTTRVGRAASELICLHPFVGRGSVTFRIYAQPVDGIDFALFGEVDDASNELFATTLQRTLPLVAARTVNIDAQGLEFIGHEQMLLLDECARQHNRKVRLCTDQPIVTRLAGLLHLTNVEVHPAPVYPSGEAAAGLLHRTRHGERPASQAAVNRVKRMLKRHFGIGNQQVFVLLARLARDTNTTVWELAEQINAELAGEDATDLPRATLDALEAVHHQVWPPNPG</sequence>
<proteinExistence type="predicted"/>
<evidence type="ECO:0000313" key="3">
    <source>
        <dbReference type="EMBL" id="ORB16339.1"/>
    </source>
</evidence>
<evidence type="ECO:0000259" key="1">
    <source>
        <dbReference type="Pfam" id="PF14417"/>
    </source>
</evidence>
<dbReference type="InterPro" id="IPR025847">
    <property type="entry name" value="MEDS_domain"/>
</dbReference>
<reference evidence="3 4" key="1">
    <citation type="submission" date="2017-02" db="EMBL/GenBank/DDBJ databases">
        <title>The new phylogeny of genus Mycobacterium.</title>
        <authorList>
            <person name="Tortoli E."/>
            <person name="Trovato A."/>
            <person name="Cirillo D.M."/>
        </authorList>
    </citation>
    <scope>NUCLEOTIDE SEQUENCE [LARGE SCALE GENOMIC DNA]</scope>
    <source>
        <strain evidence="3 4">DSM 45145</strain>
    </source>
</reference>
<dbReference type="Proteomes" id="UP000466894">
    <property type="component" value="Chromosome"/>
</dbReference>
<dbReference type="EMBL" id="MVIC01000008">
    <property type="protein sequence ID" value="ORB16339.1"/>
    <property type="molecule type" value="Genomic_DNA"/>
</dbReference>
<protein>
    <recommendedName>
        <fullName evidence="1">MEDS domain-containing protein</fullName>
    </recommendedName>
</protein>
<dbReference type="Pfam" id="PF14417">
    <property type="entry name" value="MEDS"/>
    <property type="match status" value="1"/>
</dbReference>
<dbReference type="OrthoDB" id="5179750at2"/>
<organism evidence="2 5">
    <name type="scientific">Mycobacterium noviomagense</name>
    <dbReference type="NCBI Taxonomy" id="459858"/>
    <lineage>
        <taxon>Bacteria</taxon>
        <taxon>Bacillati</taxon>
        <taxon>Actinomycetota</taxon>
        <taxon>Actinomycetes</taxon>
        <taxon>Mycobacteriales</taxon>
        <taxon>Mycobacteriaceae</taxon>
        <taxon>Mycobacterium</taxon>
    </lineage>
</organism>
<accession>A0A7I7PJP4</accession>
<evidence type="ECO:0000313" key="4">
    <source>
        <dbReference type="Proteomes" id="UP000192374"/>
    </source>
</evidence>
<gene>
    <name evidence="3" type="ORF">BST37_07300</name>
    <name evidence="2" type="ORF">MNVI_41650</name>
</gene>
<name>A0A7I7PJP4_9MYCO</name>
<dbReference type="InterPro" id="IPR036388">
    <property type="entry name" value="WH-like_DNA-bd_sf"/>
</dbReference>
<dbReference type="Proteomes" id="UP000192374">
    <property type="component" value="Unassembled WGS sequence"/>
</dbReference>
<dbReference type="KEGG" id="mnv:MNVI_41650"/>
<feature type="domain" description="MEDS" evidence="1">
    <location>
        <begin position="18"/>
        <end position="177"/>
    </location>
</feature>
<dbReference type="EMBL" id="AP022583">
    <property type="protein sequence ID" value="BBY08847.1"/>
    <property type="molecule type" value="Genomic_DNA"/>
</dbReference>
<dbReference type="AlphaFoldDB" id="A0A7I7PJP4"/>
<evidence type="ECO:0000313" key="2">
    <source>
        <dbReference type="EMBL" id="BBY08847.1"/>
    </source>
</evidence>
<dbReference type="Gene3D" id="1.10.10.10">
    <property type="entry name" value="Winged helix-like DNA-binding domain superfamily/Winged helix DNA-binding domain"/>
    <property type="match status" value="1"/>
</dbReference>